<keyword evidence="9" id="KW-0904">Protein phosphatase</keyword>
<dbReference type="PROSITE" id="PS00496">
    <property type="entry name" value="PII_GLNB_UMP"/>
    <property type="match status" value="1"/>
</dbReference>
<dbReference type="InterPro" id="IPR002332">
    <property type="entry name" value="N-reg_PII_urydylation_site"/>
</dbReference>
<keyword evidence="5" id="KW-0479">Metal-binding</keyword>
<feature type="region of interest" description="Disordered" evidence="14">
    <location>
        <begin position="1202"/>
        <end position="1227"/>
    </location>
</feature>
<feature type="compositionally biased region" description="Polar residues" evidence="14">
    <location>
        <begin position="414"/>
        <end position="424"/>
    </location>
</feature>
<evidence type="ECO:0000256" key="11">
    <source>
        <dbReference type="ARBA" id="ARBA00047761"/>
    </source>
</evidence>
<dbReference type="InterPro" id="IPR041751">
    <property type="entry name" value="MPP_PP2B"/>
</dbReference>
<feature type="domain" description="Serine/threonine specific protein phosphatases" evidence="15">
    <location>
        <begin position="176"/>
        <end position="181"/>
    </location>
</feature>
<dbReference type="SUPFAM" id="SSF51338">
    <property type="entry name" value="Composite domain of metallo-dependent hydrolases"/>
    <property type="match status" value="1"/>
</dbReference>
<dbReference type="PROSITE" id="PS00125">
    <property type="entry name" value="SER_THR_PHOSPHATASE"/>
    <property type="match status" value="1"/>
</dbReference>
<evidence type="ECO:0000256" key="1">
    <source>
        <dbReference type="ARBA" id="ARBA00001947"/>
    </source>
</evidence>
<feature type="compositionally biased region" description="Polar residues" evidence="14">
    <location>
        <begin position="1202"/>
        <end position="1218"/>
    </location>
</feature>
<sequence length="1651" mass="179540">MAVNHATQIAHAIEQIQNRPTIVEQDFTQHVLEDGTVISTQERVIKDVQAPSAGIPTPSQFFSQTDPSKPDIAFLKNHLYREGRLSEEQALYILSKGTEILRQEPNVLNVDAPITVCGDIHGQYYDLMKLFEVGGSPADTRYLFLGDYVDRGYFSIECVLYLWSLKIWYPDTLFLLRGNHECRHLTDYFTFKLECKHKYSERVYDACMDSFCTLPLAAIMNKQFLCIHGGLSPELNTIDDIRAIDRFREPPTQGLMCDILWADPVEDFGTEKTTDSFLHNHVRGCSYFFTYQAACQFLERNNLLSIIRAHEAQDAGYRMYRKTKTTGFPSVMTIFSAPNYLDVYNNKAAVLKYESNVMNIRQFNCTPHPYWLPNFMDVFTWSLPFVGEKITDMLVAVLNTCTKEELEEEDEDVTMTSPTSATSEESVERRQVIKNKIMAVGRMARVFALLREESEKVSELKSVSGSNKLPYGTLAAGPEGIKEAISGFEDARKSDIENERLPPDLFDASSEEGKALLSSGSSSVPSTPAEHDQEMTSPITAANIEAALNQNGKSGPLSLNTSAASGLPGAAQSPSSPTSPGAFRRGHGRQASLGTTMTSPSTRRRSLESTMSLIQGVWDNQAPPGSIAEEGAAAEEVDGLAGRLAGSSVNGTRLMFSFQPVYLLTNPVSVLQVEDKHENGVNPPTTLNLQPPSPMEKALPTQHEPIPRPKSRRRVRVFQLALIIQAAVLLYPLTYYLQWSSKRSENVPINAQTIIAQCRALQLTPGPPDDFYSRQVSDRFEAGTWATLIKNATIWTGSDNGKEVVSGDILLDKGIIQKVGSVDVGSLKADTVVVDADGAWVSPGIVDLHSHIGVDSSPALNGASDTNSLKGLVLPWLQSLSGLNTHDDAYDLSISGGVTTANVLPGSADAIGGQAFVIKLRSTSERSSSSKLLEPPFTLNGSVVDPFQRPRWRQMKHACGENPSRVYSGTRMDTTWAFRSAYETARLIKVEQDSYCEKALSGEWKGLGNFPENLQWEALVDVLRGRVKVHNHCYEAVDLSNQVRLTNEFKFPIAAFHHAHEAYLVPDLLKQAYGNTPAIAIFATSARFKREAYRGSEYAARILADNGIDVVLKSDHPVLNSRHLVFEAQQAHHFGLPANLALASLQGTPARILGQDHRIGRLIEGFDAGKCYVVIWDSHPLALGAAPKQVFIDGIAQINKPSVSTKPSSAQRVPSTPNWDKETKETLKHEGLPPLEPVESLKDIVVFTNVSSLFLKDPKTKIVTEVYSATTQRRNGVVVVENGRVVCSGQCSETLRKSDERQIDLEGGSISQVFSSEKCTSFLQEFSPALVSFGSPLGLSHITGEPSTSDGAALDPLSSNIPTLIDGTVIKAVDGLLFASRDAYLAYRNGVTSAIVAPSSRGFLSGLSTIFSTVAPHKLADGAVVQEVAALHVEVTLNSKISVSTQIAALRRLLLGEGKGVVGSKSSDIITGTIPLVVHAESADIIASLLTLKSEVDASSGHTLRLVISGGTEAHLLAEELGAAGVGVLIQQRPFPGSWEEKRILPGPPRTPDSAIAKLVKNNVTVGVIASTPATVRNTRFDVAWAGLESNGVLDRAETLALGSSNIEALFGVKDGNINMDLVAARGGAGDELGAKVVAIISSRAGFVNTW</sequence>
<dbReference type="Pfam" id="PF00149">
    <property type="entry name" value="Metallophos"/>
    <property type="match status" value="1"/>
</dbReference>
<dbReference type="InterPro" id="IPR004843">
    <property type="entry name" value="Calcineurin-like_PHP"/>
</dbReference>
<dbReference type="InterPro" id="IPR032466">
    <property type="entry name" value="Metal_Hydrolase"/>
</dbReference>
<evidence type="ECO:0000256" key="7">
    <source>
        <dbReference type="ARBA" id="ARBA00022833"/>
    </source>
</evidence>
<evidence type="ECO:0000256" key="3">
    <source>
        <dbReference type="ARBA" id="ARBA00009905"/>
    </source>
</evidence>
<keyword evidence="10" id="KW-0408">Iron</keyword>
<evidence type="ECO:0000313" key="17">
    <source>
        <dbReference type="Proteomes" id="UP000636479"/>
    </source>
</evidence>
<dbReference type="SUPFAM" id="SSF56300">
    <property type="entry name" value="Metallo-dependent phosphatases"/>
    <property type="match status" value="1"/>
</dbReference>
<dbReference type="CDD" id="cd07416">
    <property type="entry name" value="MPP_PP2B"/>
    <property type="match status" value="1"/>
</dbReference>
<proteinExistence type="inferred from homology"/>
<dbReference type="GeneID" id="59351214"/>
<dbReference type="Gene3D" id="3.20.20.140">
    <property type="entry name" value="Metal-dependent hydrolases"/>
    <property type="match status" value="2"/>
</dbReference>
<dbReference type="EC" id="3.1.3.16" evidence="13"/>
<dbReference type="SUPFAM" id="SSF51556">
    <property type="entry name" value="Metallo-dependent hydrolases"/>
    <property type="match status" value="1"/>
</dbReference>
<comment type="catalytic activity">
    <reaction evidence="11">
        <text>O-phospho-L-seryl-[protein] + H2O = L-seryl-[protein] + phosphate</text>
        <dbReference type="Rhea" id="RHEA:20629"/>
        <dbReference type="Rhea" id="RHEA-COMP:9863"/>
        <dbReference type="Rhea" id="RHEA-COMP:11604"/>
        <dbReference type="ChEBI" id="CHEBI:15377"/>
        <dbReference type="ChEBI" id="CHEBI:29999"/>
        <dbReference type="ChEBI" id="CHEBI:43474"/>
        <dbReference type="ChEBI" id="CHEBI:83421"/>
        <dbReference type="EC" id="3.1.3.16"/>
    </reaction>
</comment>
<evidence type="ECO:0000256" key="6">
    <source>
        <dbReference type="ARBA" id="ARBA00022801"/>
    </source>
</evidence>
<keyword evidence="7" id="KW-0862">Zinc</keyword>
<dbReference type="PANTHER" id="PTHR45673">
    <property type="entry name" value="SERINE/THREONINE-PROTEIN PHOSPHATASE 2B CATALYTIC SUBUNIT 1-RELATED"/>
    <property type="match status" value="1"/>
</dbReference>
<evidence type="ECO:0000256" key="8">
    <source>
        <dbReference type="ARBA" id="ARBA00022860"/>
    </source>
</evidence>
<dbReference type="GO" id="GO:0016810">
    <property type="term" value="F:hydrolase activity, acting on carbon-nitrogen (but not peptide) bonds"/>
    <property type="evidence" value="ECO:0007669"/>
    <property type="project" value="InterPro"/>
</dbReference>
<feature type="region of interest" description="Disordered" evidence="14">
    <location>
        <begin position="550"/>
        <end position="607"/>
    </location>
</feature>
<gene>
    <name evidence="16" type="ORF">MIND_01219400</name>
</gene>
<dbReference type="GO" id="GO:0097720">
    <property type="term" value="P:calcineurin-mediated signaling"/>
    <property type="evidence" value="ECO:0007669"/>
    <property type="project" value="InterPro"/>
</dbReference>
<evidence type="ECO:0000256" key="5">
    <source>
        <dbReference type="ARBA" id="ARBA00022723"/>
    </source>
</evidence>
<reference evidence="16" key="1">
    <citation type="submission" date="2020-05" db="EMBL/GenBank/DDBJ databases">
        <title>Mycena genomes resolve the evolution of fungal bioluminescence.</title>
        <authorList>
            <person name="Tsai I.J."/>
        </authorList>
    </citation>
    <scope>NUCLEOTIDE SEQUENCE</scope>
    <source>
        <strain evidence="16">171206Taipei</strain>
    </source>
</reference>
<evidence type="ECO:0000256" key="14">
    <source>
        <dbReference type="SAM" id="MobiDB-lite"/>
    </source>
</evidence>
<dbReference type="GO" id="GO:0030234">
    <property type="term" value="F:enzyme regulator activity"/>
    <property type="evidence" value="ECO:0007669"/>
    <property type="project" value="InterPro"/>
</dbReference>
<evidence type="ECO:0000256" key="4">
    <source>
        <dbReference type="ARBA" id="ARBA00011112"/>
    </source>
</evidence>
<dbReference type="InterPro" id="IPR006186">
    <property type="entry name" value="Ser/Thr-sp_prot-phosphatase"/>
</dbReference>
<feature type="region of interest" description="Disordered" evidence="14">
    <location>
        <begin position="681"/>
        <end position="707"/>
    </location>
</feature>
<comment type="cofactor">
    <cofactor evidence="1">
        <name>Zn(2+)</name>
        <dbReference type="ChEBI" id="CHEBI:29105"/>
    </cofactor>
</comment>
<evidence type="ECO:0000313" key="16">
    <source>
        <dbReference type="EMBL" id="KAF7291939.1"/>
    </source>
</evidence>
<dbReference type="RefSeq" id="XP_037214666.1">
    <property type="nucleotide sequence ID" value="XM_037368698.1"/>
</dbReference>
<comment type="catalytic activity">
    <reaction evidence="12 13">
        <text>O-phospho-L-threonyl-[protein] + H2O = L-threonyl-[protein] + phosphate</text>
        <dbReference type="Rhea" id="RHEA:47004"/>
        <dbReference type="Rhea" id="RHEA-COMP:11060"/>
        <dbReference type="Rhea" id="RHEA-COMP:11605"/>
        <dbReference type="ChEBI" id="CHEBI:15377"/>
        <dbReference type="ChEBI" id="CHEBI:30013"/>
        <dbReference type="ChEBI" id="CHEBI:43474"/>
        <dbReference type="ChEBI" id="CHEBI:61977"/>
        <dbReference type="EC" id="3.1.3.16"/>
    </reaction>
</comment>
<dbReference type="SMART" id="SM00156">
    <property type="entry name" value="PP2Ac"/>
    <property type="match status" value="1"/>
</dbReference>
<feature type="region of interest" description="Disordered" evidence="14">
    <location>
        <begin position="501"/>
        <end position="534"/>
    </location>
</feature>
<comment type="subunit">
    <text evidence="4">Composed of two components (A and B), the A component is the catalytic subunit and the B component confers calcium sensitivity.</text>
</comment>
<comment type="caution">
    <text evidence="16">The sequence shown here is derived from an EMBL/GenBank/DDBJ whole genome shotgun (WGS) entry which is preliminary data.</text>
</comment>
<dbReference type="GO" id="GO:0006808">
    <property type="term" value="P:regulation of nitrogen utilization"/>
    <property type="evidence" value="ECO:0007669"/>
    <property type="project" value="InterPro"/>
</dbReference>
<protein>
    <recommendedName>
        <fullName evidence="13">Serine/threonine-protein phosphatase</fullName>
        <ecNumber evidence="13">3.1.3.16</ecNumber>
    </recommendedName>
</protein>
<keyword evidence="6 13" id="KW-0378">Hydrolase</keyword>
<evidence type="ECO:0000256" key="10">
    <source>
        <dbReference type="ARBA" id="ARBA00023004"/>
    </source>
</evidence>
<dbReference type="InterPro" id="IPR043360">
    <property type="entry name" value="PP2B"/>
</dbReference>
<dbReference type="FunFam" id="3.60.21.10:FF:000002">
    <property type="entry name" value="Serine/threonine-protein phosphatase"/>
    <property type="match status" value="1"/>
</dbReference>
<evidence type="ECO:0000256" key="13">
    <source>
        <dbReference type="RuleBase" id="RU004273"/>
    </source>
</evidence>
<comment type="cofactor">
    <cofactor evidence="2">
        <name>Fe(3+)</name>
        <dbReference type="ChEBI" id="CHEBI:29034"/>
    </cofactor>
</comment>
<keyword evidence="8" id="KW-0112">Calmodulin-binding</keyword>
<evidence type="ECO:0000259" key="15">
    <source>
        <dbReference type="PROSITE" id="PS00125"/>
    </source>
</evidence>
<keyword evidence="17" id="KW-1185">Reference proteome</keyword>
<feature type="compositionally biased region" description="Polar residues" evidence="14">
    <location>
        <begin position="550"/>
        <end position="564"/>
    </location>
</feature>
<dbReference type="GO" id="GO:0033192">
    <property type="term" value="F:calmodulin-dependent protein phosphatase activity"/>
    <property type="evidence" value="ECO:0007669"/>
    <property type="project" value="InterPro"/>
</dbReference>
<dbReference type="Proteomes" id="UP000636479">
    <property type="component" value="Unassembled WGS sequence"/>
</dbReference>
<dbReference type="GO" id="GO:0005516">
    <property type="term" value="F:calmodulin binding"/>
    <property type="evidence" value="ECO:0007669"/>
    <property type="project" value="UniProtKB-KW"/>
</dbReference>
<dbReference type="OrthoDB" id="10258955at2759"/>
<name>A0A8H6VXM9_9AGAR</name>
<dbReference type="Gene3D" id="3.60.21.10">
    <property type="match status" value="1"/>
</dbReference>
<organism evidence="16 17">
    <name type="scientific">Mycena indigotica</name>
    <dbReference type="NCBI Taxonomy" id="2126181"/>
    <lineage>
        <taxon>Eukaryota</taxon>
        <taxon>Fungi</taxon>
        <taxon>Dikarya</taxon>
        <taxon>Basidiomycota</taxon>
        <taxon>Agaricomycotina</taxon>
        <taxon>Agaricomycetes</taxon>
        <taxon>Agaricomycetidae</taxon>
        <taxon>Agaricales</taxon>
        <taxon>Marasmiineae</taxon>
        <taxon>Mycenaceae</taxon>
        <taxon>Mycena</taxon>
    </lineage>
</organism>
<evidence type="ECO:0000256" key="2">
    <source>
        <dbReference type="ARBA" id="ARBA00001965"/>
    </source>
</evidence>
<accession>A0A8H6VXM9</accession>
<dbReference type="GO" id="GO:0046872">
    <property type="term" value="F:metal ion binding"/>
    <property type="evidence" value="ECO:0007669"/>
    <property type="project" value="UniProtKB-KW"/>
</dbReference>
<comment type="similarity">
    <text evidence="3">Belongs to the PPP phosphatase family. PP-2B subfamily.</text>
</comment>
<evidence type="ECO:0000256" key="9">
    <source>
        <dbReference type="ARBA" id="ARBA00022912"/>
    </source>
</evidence>
<dbReference type="InterPro" id="IPR011059">
    <property type="entry name" value="Metal-dep_hydrolase_composite"/>
</dbReference>
<dbReference type="InterPro" id="IPR029052">
    <property type="entry name" value="Metallo-depent_PP-like"/>
</dbReference>
<dbReference type="PRINTS" id="PR00114">
    <property type="entry name" value="STPHPHTASE"/>
</dbReference>
<evidence type="ECO:0000256" key="12">
    <source>
        <dbReference type="ARBA" id="ARBA00048336"/>
    </source>
</evidence>
<feature type="region of interest" description="Disordered" evidence="14">
    <location>
        <begin position="407"/>
        <end position="427"/>
    </location>
</feature>
<dbReference type="EMBL" id="JACAZF010000012">
    <property type="protein sequence ID" value="KAF7291939.1"/>
    <property type="molecule type" value="Genomic_DNA"/>
</dbReference>